<evidence type="ECO:0000256" key="2">
    <source>
        <dbReference type="SAM" id="MobiDB-lite"/>
    </source>
</evidence>
<dbReference type="InterPro" id="IPR004827">
    <property type="entry name" value="bZIP"/>
</dbReference>
<accession>A0A7I8WXQ3</accession>
<dbReference type="AlphaFoldDB" id="A0A7I8WXQ3"/>
<gene>
    <name evidence="5" type="ORF">BXYJ_LOCUS4886</name>
</gene>
<feature type="coiled-coil region" evidence="1">
    <location>
        <begin position="428"/>
        <end position="479"/>
    </location>
</feature>
<proteinExistence type="predicted"/>
<protein>
    <submittedName>
        <fullName evidence="5">(pine wood nematode) hypothetical protein</fullName>
    </submittedName>
</protein>
<feature type="chain" id="PRO_5035412497" evidence="3">
    <location>
        <begin position="19"/>
        <end position="732"/>
    </location>
</feature>
<feature type="domain" description="BZIP" evidence="4">
    <location>
        <begin position="433"/>
        <end position="446"/>
    </location>
</feature>
<dbReference type="Proteomes" id="UP000582659">
    <property type="component" value="Unassembled WGS sequence"/>
</dbReference>
<feature type="compositionally biased region" description="Polar residues" evidence="2">
    <location>
        <begin position="305"/>
        <end position="314"/>
    </location>
</feature>
<name>A0A7I8WXQ3_BURXY</name>
<feature type="signal peptide" evidence="3">
    <location>
        <begin position="1"/>
        <end position="18"/>
    </location>
</feature>
<evidence type="ECO:0000256" key="1">
    <source>
        <dbReference type="SAM" id="Coils"/>
    </source>
</evidence>
<evidence type="ECO:0000313" key="6">
    <source>
        <dbReference type="Proteomes" id="UP000659654"/>
    </source>
</evidence>
<feature type="region of interest" description="Disordered" evidence="2">
    <location>
        <begin position="369"/>
        <end position="426"/>
    </location>
</feature>
<feature type="compositionally biased region" description="Low complexity" evidence="2">
    <location>
        <begin position="161"/>
        <end position="189"/>
    </location>
</feature>
<feature type="compositionally biased region" description="Low complexity" evidence="2">
    <location>
        <begin position="212"/>
        <end position="240"/>
    </location>
</feature>
<dbReference type="PROSITE" id="PS00036">
    <property type="entry name" value="BZIP_BASIC"/>
    <property type="match status" value="1"/>
</dbReference>
<reference evidence="5" key="1">
    <citation type="submission" date="2020-09" db="EMBL/GenBank/DDBJ databases">
        <authorList>
            <person name="Kikuchi T."/>
        </authorList>
    </citation>
    <scope>NUCLEOTIDE SEQUENCE</scope>
    <source>
        <strain evidence="5">Ka4C1</strain>
    </source>
</reference>
<evidence type="ECO:0000259" key="4">
    <source>
        <dbReference type="PROSITE" id="PS00036"/>
    </source>
</evidence>
<feature type="compositionally biased region" description="Polar residues" evidence="2">
    <location>
        <begin position="369"/>
        <end position="386"/>
    </location>
</feature>
<feature type="compositionally biased region" description="Low complexity" evidence="2">
    <location>
        <begin position="135"/>
        <end position="148"/>
    </location>
</feature>
<evidence type="ECO:0000313" key="5">
    <source>
        <dbReference type="EMBL" id="CAD5217140.1"/>
    </source>
</evidence>
<keyword evidence="6" id="KW-1185">Reference proteome</keyword>
<dbReference type="OrthoDB" id="6134775at2759"/>
<feature type="region of interest" description="Disordered" evidence="2">
    <location>
        <begin position="160"/>
        <end position="323"/>
    </location>
</feature>
<comment type="caution">
    <text evidence="5">The sequence shown here is derived from an EMBL/GenBank/DDBJ whole genome shotgun (WGS) entry which is preliminary data.</text>
</comment>
<keyword evidence="3" id="KW-0732">Signal</keyword>
<dbReference type="GO" id="GO:0003700">
    <property type="term" value="F:DNA-binding transcription factor activity"/>
    <property type="evidence" value="ECO:0007669"/>
    <property type="project" value="InterPro"/>
</dbReference>
<feature type="region of interest" description="Disordered" evidence="2">
    <location>
        <begin position="129"/>
        <end position="148"/>
    </location>
</feature>
<dbReference type="EMBL" id="CAJFCV020000002">
    <property type="protein sequence ID" value="CAG9100501.1"/>
    <property type="molecule type" value="Genomic_DNA"/>
</dbReference>
<sequence>MNILLVALLVATVCVGGGVEDGRGAREQRQQPSSAQVSAYFGNTRKRTLPESSGLRHYAYENLFAPANAPEATRDPRIPQPIVVRTDSVPPNFDPQRLNDPRYEAELKRYQAEVARQIALEERRIQEEFRQRGYPPQQRAGQQNRQGAPPTVAFTFQLNSQPAQRPQSPVQQPQQPAAPVQQGQQVRAQPRQDDSAFQPPQRSQNPPPAPQYPQVQTQTYNQPQTQQQPPYTQTQANPQSYQPPLPQPQAQAAQYNPQYYQSHQESRQPPREYQVQRSSGQHWTAPPQPQLQIPPTNPPNRKVTKQFTVAPTDSYNDRLRSYNEQMEARRRQLAKEKEEMIKSLQYQNHGENEDPNSPKDEVVPFTKSYQHQQELIRQSQQAQANAPPTPSTTRRPPKTTRAPLVYSNSNNRYQYGLGNRSNNKESVYQMQQRRRNEYAAQRQREREEKQRIELEQLQRAELQRKIAEEQAKQAAALAAIKMRNQQGATVSSEPAPLYPNDDESPSIDLAQYYDDIDEDIVSTSIPQAQLESPISPSPMWTMGDDISDHPDFLFDLPCNGFTDEICFQQQASLPPEEVHKCCQTKIVLTDQCAPGKCSNGTVQLCCIQKFLQSKFKCCNDRKQADALFATDSFSKCCFENFVQEDDPCCPKSFSDKQWMHVHELCLPNVNIDLSSVKVPQRPIAGMSTVVHYDFSKTDKWRFECRYGGHVPQYSYFTDEAFKSKSKEKSYEE</sequence>
<organism evidence="5 6">
    <name type="scientific">Bursaphelenchus xylophilus</name>
    <name type="common">Pinewood nematode worm</name>
    <name type="synonym">Aphelenchoides xylophilus</name>
    <dbReference type="NCBI Taxonomy" id="6326"/>
    <lineage>
        <taxon>Eukaryota</taxon>
        <taxon>Metazoa</taxon>
        <taxon>Ecdysozoa</taxon>
        <taxon>Nematoda</taxon>
        <taxon>Chromadorea</taxon>
        <taxon>Rhabditida</taxon>
        <taxon>Tylenchina</taxon>
        <taxon>Tylenchomorpha</taxon>
        <taxon>Aphelenchoidea</taxon>
        <taxon>Aphelenchoididae</taxon>
        <taxon>Bursaphelenchus</taxon>
    </lineage>
</organism>
<dbReference type="EMBL" id="CAJFDI010000002">
    <property type="protein sequence ID" value="CAD5217140.1"/>
    <property type="molecule type" value="Genomic_DNA"/>
</dbReference>
<dbReference type="SMR" id="A0A7I8WXQ3"/>
<evidence type="ECO:0000256" key="3">
    <source>
        <dbReference type="SAM" id="SignalP"/>
    </source>
</evidence>
<dbReference type="Proteomes" id="UP000659654">
    <property type="component" value="Unassembled WGS sequence"/>
</dbReference>
<keyword evidence="1" id="KW-0175">Coiled coil</keyword>
<feature type="compositionally biased region" description="Low complexity" evidence="2">
    <location>
        <begin position="248"/>
        <end position="261"/>
    </location>
</feature>
<feature type="compositionally biased region" description="Polar residues" evidence="2">
    <location>
        <begin position="406"/>
        <end position="426"/>
    </location>
</feature>